<reference evidence="3" key="1">
    <citation type="journal article" date="2019" name="Int. J. Syst. Evol. Microbiol.">
        <title>The Global Catalogue of Microorganisms (GCM) 10K type strain sequencing project: providing services to taxonomists for standard genome sequencing and annotation.</title>
        <authorList>
            <consortium name="The Broad Institute Genomics Platform"/>
            <consortium name="The Broad Institute Genome Sequencing Center for Infectious Disease"/>
            <person name="Wu L."/>
            <person name="Ma J."/>
        </authorList>
    </citation>
    <scope>NUCLEOTIDE SEQUENCE [LARGE SCALE GENOMIC DNA]</scope>
    <source>
        <strain evidence="3">JCM 32305</strain>
    </source>
</reference>
<dbReference type="Proteomes" id="UP000654004">
    <property type="component" value="Unassembled WGS sequence"/>
</dbReference>
<sequence length="341" mass="35875">MQIKSTLGLVVCCSLLLGGCGTDDTTDSVADAVAETVTDTVETEVEEVVDNIVVVDPSVFALNSLESIEIVDCTLSNGDASTCYSVTVNGFPADRNELGPFCPESIETTADDAGKWFDGGVLYDLTGSFVSNLSVFYGDSKWQLYDKDTGLVNITDTQVACEAAARPNVAAEYNNFCVQCEISYYSDVAGEGVSSTYLIPVTPVLRDSPADISSDNVGVAFNGVNLAVAAPTQAILSAYTIAAFDDCVGHVNPVAGYHYHGANHGDGTCPAIDYESDGHGGAFAYAMDGFAIYSMLNQSGEEDTDLDECRGHSDDSRGYHYHAAGAGENTFIGCFAGEIAQ</sequence>
<evidence type="ECO:0000313" key="2">
    <source>
        <dbReference type="EMBL" id="GGP99565.1"/>
    </source>
</evidence>
<keyword evidence="3" id="KW-1185">Reference proteome</keyword>
<dbReference type="RefSeq" id="WP_188958845.1">
    <property type="nucleotide sequence ID" value="NZ_BMQW01000014.1"/>
</dbReference>
<evidence type="ECO:0000259" key="1">
    <source>
        <dbReference type="Pfam" id="PF14240"/>
    </source>
</evidence>
<dbReference type="PROSITE" id="PS51257">
    <property type="entry name" value="PROKAR_LIPOPROTEIN"/>
    <property type="match status" value="1"/>
</dbReference>
<proteinExistence type="predicted"/>
<dbReference type="InterPro" id="IPR025924">
    <property type="entry name" value="YHYH_dom"/>
</dbReference>
<name>A0ABQ2QXY9_9GAMM</name>
<accession>A0ABQ2QXY9</accession>
<evidence type="ECO:0000313" key="3">
    <source>
        <dbReference type="Proteomes" id="UP000654004"/>
    </source>
</evidence>
<protein>
    <recommendedName>
        <fullName evidence="1">YHYH domain-containing protein</fullName>
    </recommendedName>
</protein>
<dbReference type="Pfam" id="PF14240">
    <property type="entry name" value="YHYH"/>
    <property type="match status" value="1"/>
</dbReference>
<comment type="caution">
    <text evidence="2">The sequence shown here is derived from an EMBL/GenBank/DDBJ whole genome shotgun (WGS) entry which is preliminary data.</text>
</comment>
<dbReference type="EMBL" id="BMQW01000014">
    <property type="protein sequence ID" value="GGP99565.1"/>
    <property type="molecule type" value="Genomic_DNA"/>
</dbReference>
<feature type="domain" description="YHYH" evidence="1">
    <location>
        <begin position="197"/>
        <end position="296"/>
    </location>
</feature>
<organism evidence="2 3">
    <name type="scientific">Shewanella ulleungensis</name>
    <dbReference type="NCBI Taxonomy" id="2282699"/>
    <lineage>
        <taxon>Bacteria</taxon>
        <taxon>Pseudomonadati</taxon>
        <taxon>Pseudomonadota</taxon>
        <taxon>Gammaproteobacteria</taxon>
        <taxon>Alteromonadales</taxon>
        <taxon>Shewanellaceae</taxon>
        <taxon>Shewanella</taxon>
    </lineage>
</organism>
<gene>
    <name evidence="2" type="ORF">GCM10009410_36690</name>
</gene>